<proteinExistence type="predicted"/>
<dbReference type="Proteomes" id="UP000214720">
    <property type="component" value="Unassembled WGS sequence"/>
</dbReference>
<feature type="region of interest" description="Disordered" evidence="1">
    <location>
        <begin position="1"/>
        <end position="25"/>
    </location>
</feature>
<gene>
    <name evidence="2" type="ORF">BSU04_23180</name>
</gene>
<accession>A0A226WZY6</accession>
<name>A0A226WZY6_CABSO</name>
<reference evidence="3" key="1">
    <citation type="submission" date="2017-01" db="EMBL/GenBank/DDBJ databases">
        <title>Genome Analysis of Deinococcus marmoris KOPRI26562.</title>
        <authorList>
            <person name="Kim J.H."/>
            <person name="Oh H.-M."/>
        </authorList>
    </citation>
    <scope>NUCLEOTIDE SEQUENCE [LARGE SCALE GENOMIC DNA]</scope>
    <source>
        <strain evidence="3">PAMC 26633</strain>
    </source>
</reference>
<evidence type="ECO:0000313" key="2">
    <source>
        <dbReference type="EMBL" id="OXC76178.1"/>
    </source>
</evidence>
<dbReference type="EMBL" id="MTHB01000138">
    <property type="protein sequence ID" value="OXC76178.1"/>
    <property type="molecule type" value="Genomic_DNA"/>
</dbReference>
<evidence type="ECO:0000313" key="3">
    <source>
        <dbReference type="Proteomes" id="UP000214720"/>
    </source>
</evidence>
<comment type="caution">
    <text evidence="2">The sequence shown here is derived from an EMBL/GenBank/DDBJ whole genome shotgun (WGS) entry which is preliminary data.</text>
</comment>
<dbReference type="AlphaFoldDB" id="A0A226WZY6"/>
<sequence length="40" mass="4233">MDAADGAEDDALALRSTPFDEDASGRNGLGKTFFVTMTHT</sequence>
<organism evidence="2 3">
    <name type="scientific">Caballeronia sordidicola</name>
    <name type="common">Burkholderia sordidicola</name>
    <dbReference type="NCBI Taxonomy" id="196367"/>
    <lineage>
        <taxon>Bacteria</taxon>
        <taxon>Pseudomonadati</taxon>
        <taxon>Pseudomonadota</taxon>
        <taxon>Betaproteobacteria</taxon>
        <taxon>Burkholderiales</taxon>
        <taxon>Burkholderiaceae</taxon>
        <taxon>Caballeronia</taxon>
    </lineage>
</organism>
<evidence type="ECO:0000256" key="1">
    <source>
        <dbReference type="SAM" id="MobiDB-lite"/>
    </source>
</evidence>
<feature type="compositionally biased region" description="Acidic residues" evidence="1">
    <location>
        <begin position="1"/>
        <end position="11"/>
    </location>
</feature>
<protein>
    <submittedName>
        <fullName evidence="2">Uncharacterized protein</fullName>
    </submittedName>
</protein>